<protein>
    <submittedName>
        <fullName evidence="2">Uncharacterized protein</fullName>
    </submittedName>
</protein>
<dbReference type="AlphaFoldDB" id="A0A151N803"/>
<evidence type="ECO:0000256" key="1">
    <source>
        <dbReference type="SAM" id="MobiDB-lite"/>
    </source>
</evidence>
<evidence type="ECO:0000313" key="3">
    <source>
        <dbReference type="Proteomes" id="UP000050525"/>
    </source>
</evidence>
<organism evidence="2 3">
    <name type="scientific">Alligator mississippiensis</name>
    <name type="common">American alligator</name>
    <dbReference type="NCBI Taxonomy" id="8496"/>
    <lineage>
        <taxon>Eukaryota</taxon>
        <taxon>Metazoa</taxon>
        <taxon>Chordata</taxon>
        <taxon>Craniata</taxon>
        <taxon>Vertebrata</taxon>
        <taxon>Euteleostomi</taxon>
        <taxon>Archelosauria</taxon>
        <taxon>Archosauria</taxon>
        <taxon>Crocodylia</taxon>
        <taxon>Alligatoridae</taxon>
        <taxon>Alligatorinae</taxon>
        <taxon>Alligator</taxon>
    </lineage>
</organism>
<proteinExistence type="predicted"/>
<feature type="compositionally biased region" description="Acidic residues" evidence="1">
    <location>
        <begin position="53"/>
        <end position="63"/>
    </location>
</feature>
<reference evidence="2 3" key="1">
    <citation type="journal article" date="2012" name="Genome Biol.">
        <title>Sequencing three crocodilian genomes to illuminate the evolution of archosaurs and amniotes.</title>
        <authorList>
            <person name="St John J.A."/>
            <person name="Braun E.L."/>
            <person name="Isberg S.R."/>
            <person name="Miles L.G."/>
            <person name="Chong A.Y."/>
            <person name="Gongora J."/>
            <person name="Dalzell P."/>
            <person name="Moran C."/>
            <person name="Bed'hom B."/>
            <person name="Abzhanov A."/>
            <person name="Burgess S.C."/>
            <person name="Cooksey A.M."/>
            <person name="Castoe T.A."/>
            <person name="Crawford N.G."/>
            <person name="Densmore L.D."/>
            <person name="Drew J.C."/>
            <person name="Edwards S.V."/>
            <person name="Faircloth B.C."/>
            <person name="Fujita M.K."/>
            <person name="Greenwold M.J."/>
            <person name="Hoffmann F.G."/>
            <person name="Howard J.M."/>
            <person name="Iguchi T."/>
            <person name="Janes D.E."/>
            <person name="Khan S.Y."/>
            <person name="Kohno S."/>
            <person name="de Koning A.J."/>
            <person name="Lance S.L."/>
            <person name="McCarthy F.M."/>
            <person name="McCormack J.E."/>
            <person name="Merchant M.E."/>
            <person name="Peterson D.G."/>
            <person name="Pollock D.D."/>
            <person name="Pourmand N."/>
            <person name="Raney B.J."/>
            <person name="Roessler K.A."/>
            <person name="Sanford J.R."/>
            <person name="Sawyer R.H."/>
            <person name="Schmidt C.J."/>
            <person name="Triplett E.W."/>
            <person name="Tuberville T.D."/>
            <person name="Venegas-Anaya M."/>
            <person name="Howard J.T."/>
            <person name="Jarvis E.D."/>
            <person name="Guillette L.J.Jr."/>
            <person name="Glenn T.C."/>
            <person name="Green R.E."/>
            <person name="Ray D.A."/>
        </authorList>
    </citation>
    <scope>NUCLEOTIDE SEQUENCE [LARGE SCALE GENOMIC DNA]</scope>
    <source>
        <strain evidence="2">KSC_2009_1</strain>
    </source>
</reference>
<name>A0A151N803_ALLMI</name>
<feature type="compositionally biased region" description="Basic and acidic residues" evidence="1">
    <location>
        <begin position="64"/>
        <end position="73"/>
    </location>
</feature>
<gene>
    <name evidence="2" type="ORF">Y1Q_0011272</name>
</gene>
<comment type="caution">
    <text evidence="2">The sequence shown here is derived from an EMBL/GenBank/DDBJ whole genome shotgun (WGS) entry which is preliminary data.</text>
</comment>
<sequence>MDLNVERFTKVERQMNELLRCYREIYEEKKKITKQTTLTGFFSKATPRTPADNSDDNSDDDPEPLPHFEGFDD</sequence>
<dbReference type="Proteomes" id="UP000050525">
    <property type="component" value="Unassembled WGS sequence"/>
</dbReference>
<keyword evidence="3" id="KW-1185">Reference proteome</keyword>
<accession>A0A151N803</accession>
<feature type="region of interest" description="Disordered" evidence="1">
    <location>
        <begin position="37"/>
        <end position="73"/>
    </location>
</feature>
<dbReference type="EMBL" id="AKHW03003826">
    <property type="protein sequence ID" value="KYO32948.1"/>
    <property type="molecule type" value="Genomic_DNA"/>
</dbReference>
<evidence type="ECO:0000313" key="2">
    <source>
        <dbReference type="EMBL" id="KYO32948.1"/>
    </source>
</evidence>